<evidence type="ECO:0000313" key="2">
    <source>
        <dbReference type="Proteomes" id="UP000619265"/>
    </source>
</evidence>
<dbReference type="SUPFAM" id="SSF56672">
    <property type="entry name" value="DNA/RNA polymerases"/>
    <property type="match status" value="1"/>
</dbReference>
<dbReference type="EMBL" id="LIHL02000011">
    <property type="protein sequence ID" value="KAF5454772.1"/>
    <property type="molecule type" value="Genomic_DNA"/>
</dbReference>
<sequence length="272" mass="30513">MKDLGPLAYFLGPEVHTNPSGIFLNQHKYTQDLITLAGLQDTSSVDTPLEVNTKYRRKEGDLLSDPTMYRQIVGSLNYLTITRLDISFAIQQVSQFMQAPRHLHLAVVCRIIRYLRGSPSRGLFFFPTGTSLRLVAYSDVDWAGCPNTRQSIKGWCMFLGDSLISRKSKKQDRVSKSSTESEYSAMSATCSKILWLRGLLAELGCVQSNPTPLHADNTSVIQIAANPIFHEHTKHIEVDCHSIQEVLDTRIISLPHVSTDLRITDVFTKAMT</sequence>
<dbReference type="PANTHER" id="PTHR11439:SF497">
    <property type="entry name" value="CYSTEINE-RICH RLK (RECEPTOR-LIKE PROTEIN KINASE) 8"/>
    <property type="match status" value="1"/>
</dbReference>
<dbReference type="Gramene" id="Jr11_10050_p1">
    <property type="protein sequence ID" value="cds.Jr11_10050_p1"/>
    <property type="gene ID" value="Jr11_10050"/>
</dbReference>
<dbReference type="CDD" id="cd09272">
    <property type="entry name" value="RNase_HI_RT_Ty1"/>
    <property type="match status" value="1"/>
</dbReference>
<reference evidence="1" key="1">
    <citation type="submission" date="2015-10" db="EMBL/GenBank/DDBJ databases">
        <authorList>
            <person name="Martinez-Garcia P.J."/>
            <person name="Crepeau M.W."/>
            <person name="Puiu D."/>
            <person name="Gonzalez-Ibeas D."/>
            <person name="Whalen J."/>
            <person name="Stevens K."/>
            <person name="Paul R."/>
            <person name="Butterfield T."/>
            <person name="Britton M."/>
            <person name="Reagan R."/>
            <person name="Chakraborty S."/>
            <person name="Walawage S.L."/>
            <person name="Vasquez-Gross H.A."/>
            <person name="Cardeno C."/>
            <person name="Famula R."/>
            <person name="Pratt K."/>
            <person name="Kuruganti S."/>
            <person name="Aradhya M.K."/>
            <person name="Leslie C.A."/>
            <person name="Dandekar A.M."/>
            <person name="Salzberg S.L."/>
            <person name="Wegrzyn J.L."/>
            <person name="Langley C.H."/>
            <person name="Neale D.B."/>
        </authorList>
    </citation>
    <scope>NUCLEOTIDE SEQUENCE</scope>
    <source>
        <tissue evidence="1">Leaves</tissue>
    </source>
</reference>
<gene>
    <name evidence="1" type="ORF">F2P56_024412</name>
</gene>
<dbReference type="PANTHER" id="PTHR11439">
    <property type="entry name" value="GAG-POL-RELATED RETROTRANSPOSON"/>
    <property type="match status" value="1"/>
</dbReference>
<evidence type="ECO:0008006" key="3">
    <source>
        <dbReference type="Google" id="ProtNLM"/>
    </source>
</evidence>
<protein>
    <recommendedName>
        <fullName evidence="3">Secreted RxLR effector protein 161-like</fullName>
    </recommendedName>
</protein>
<dbReference type="Proteomes" id="UP000619265">
    <property type="component" value="Unassembled WGS sequence"/>
</dbReference>
<name>A0A833TZX7_JUGRE</name>
<dbReference type="InterPro" id="IPR043502">
    <property type="entry name" value="DNA/RNA_pol_sf"/>
</dbReference>
<reference evidence="1" key="2">
    <citation type="submission" date="2020-03" db="EMBL/GenBank/DDBJ databases">
        <title>Walnut 2.0.</title>
        <authorList>
            <person name="Marrano A."/>
            <person name="Britton M."/>
            <person name="Zimin A.V."/>
            <person name="Zaini P.A."/>
            <person name="Workman R."/>
            <person name="Puiu D."/>
            <person name="Bianco L."/>
            <person name="Allen B.J."/>
            <person name="Troggio M."/>
            <person name="Leslie C.A."/>
            <person name="Timp W."/>
            <person name="Dendekar A."/>
            <person name="Salzberg S.L."/>
            <person name="Neale D.B."/>
        </authorList>
    </citation>
    <scope>NUCLEOTIDE SEQUENCE</scope>
    <source>
        <tissue evidence="1">Leaves</tissue>
    </source>
</reference>
<organism evidence="1 2">
    <name type="scientific">Juglans regia</name>
    <name type="common">English walnut</name>
    <dbReference type="NCBI Taxonomy" id="51240"/>
    <lineage>
        <taxon>Eukaryota</taxon>
        <taxon>Viridiplantae</taxon>
        <taxon>Streptophyta</taxon>
        <taxon>Embryophyta</taxon>
        <taxon>Tracheophyta</taxon>
        <taxon>Spermatophyta</taxon>
        <taxon>Magnoliopsida</taxon>
        <taxon>eudicotyledons</taxon>
        <taxon>Gunneridae</taxon>
        <taxon>Pentapetalae</taxon>
        <taxon>rosids</taxon>
        <taxon>fabids</taxon>
        <taxon>Fagales</taxon>
        <taxon>Juglandaceae</taxon>
        <taxon>Juglans</taxon>
    </lineage>
</organism>
<accession>A0A833TZX7</accession>
<comment type="caution">
    <text evidence="1">The sequence shown here is derived from an EMBL/GenBank/DDBJ whole genome shotgun (WGS) entry which is preliminary data.</text>
</comment>
<dbReference type="AlphaFoldDB" id="A0A833TZX7"/>
<evidence type="ECO:0000313" key="1">
    <source>
        <dbReference type="EMBL" id="KAF5454772.1"/>
    </source>
</evidence>
<proteinExistence type="predicted"/>